<dbReference type="AlphaFoldDB" id="A0A1F6E644"/>
<dbReference type="PANTHER" id="PTHR47559:SF1">
    <property type="entry name" value="OS03G0844900 PROTEIN"/>
    <property type="match status" value="1"/>
</dbReference>
<dbReference type="CDD" id="cd04465">
    <property type="entry name" value="S1_RPS1_repeat_ec2_hs2"/>
    <property type="match status" value="1"/>
</dbReference>
<comment type="function">
    <text evidence="1">Binds mRNA; thus facilitating recognition of the initiation point. It is needed to translate mRNA with a short Shine-Dalgarno (SD) purine-rich sequence.</text>
</comment>
<dbReference type="GO" id="GO:0003676">
    <property type="term" value="F:nucleic acid binding"/>
    <property type="evidence" value="ECO:0007669"/>
    <property type="project" value="InterPro"/>
</dbReference>
<dbReference type="Gene3D" id="2.40.50.140">
    <property type="entry name" value="Nucleic acid-binding proteins"/>
    <property type="match status" value="4"/>
</dbReference>
<dbReference type="CDD" id="cd00164">
    <property type="entry name" value="S1_like"/>
    <property type="match status" value="1"/>
</dbReference>
<dbReference type="Proteomes" id="UP000176914">
    <property type="component" value="Unassembled WGS sequence"/>
</dbReference>
<evidence type="ECO:0000256" key="1">
    <source>
        <dbReference type="ARBA" id="ARBA00025604"/>
    </source>
</evidence>
<protein>
    <recommendedName>
        <fullName evidence="2">S1 motif domain-containing protein</fullName>
    </recommendedName>
</protein>
<evidence type="ECO:0000313" key="3">
    <source>
        <dbReference type="EMBL" id="OGG69174.1"/>
    </source>
</evidence>
<feature type="domain" description="S1 motif" evidence="2">
    <location>
        <begin position="279"/>
        <end position="346"/>
    </location>
</feature>
<evidence type="ECO:0000313" key="4">
    <source>
        <dbReference type="Proteomes" id="UP000176914"/>
    </source>
</evidence>
<dbReference type="SUPFAM" id="SSF50249">
    <property type="entry name" value="Nucleic acid-binding proteins"/>
    <property type="match status" value="4"/>
</dbReference>
<dbReference type="SMART" id="SM00316">
    <property type="entry name" value="S1"/>
    <property type="match status" value="4"/>
</dbReference>
<proteinExistence type="predicted"/>
<dbReference type="InterPro" id="IPR003029">
    <property type="entry name" value="S1_domain"/>
</dbReference>
<reference evidence="3 4" key="1">
    <citation type="journal article" date="2016" name="Nat. Commun.">
        <title>Thousands of microbial genomes shed light on interconnected biogeochemical processes in an aquifer system.</title>
        <authorList>
            <person name="Anantharaman K."/>
            <person name="Brown C.T."/>
            <person name="Hug L.A."/>
            <person name="Sharon I."/>
            <person name="Castelle C.J."/>
            <person name="Probst A.J."/>
            <person name="Thomas B.C."/>
            <person name="Singh A."/>
            <person name="Wilkins M.J."/>
            <person name="Karaoz U."/>
            <person name="Brodie E.L."/>
            <person name="Williams K.H."/>
            <person name="Hubbard S.S."/>
            <person name="Banfield J.F."/>
        </authorList>
    </citation>
    <scope>NUCLEOTIDE SEQUENCE [LARGE SCALE GENOMIC DNA]</scope>
</reference>
<dbReference type="EMBL" id="MFLL01000018">
    <property type="protein sequence ID" value="OGG69174.1"/>
    <property type="molecule type" value="Genomic_DNA"/>
</dbReference>
<sequence>MDEFLRSSPKAPAIDDVVEGPVVAIGRARVYVDLPPFGTGIIYGREYLSARETLKNVHIGDLVTAKVVGSENEDGYIELSLREARQALIWNEAEVASQKKTVFELPVTEANKGGLIISWNGIQGFLPASQLSPAHYPRVPDGDKDKIFVELKKMVGTKLEVMVITANPKEQKLIFSEKGAGTTERASLVEKYKVGDVIEGVVTGATEFGVFVKLEDGLEGLVHISEMDWALVENPKARYKVGETIKVKVIEIKDDKVSLSIKALVDDPWKAAAAKYKKDQEVTAVVIKHNKHGALASIEEGVAGLVHISEFASETELRQKLELGKVYPFTITFFEPKDRRMTLKPVTN</sequence>
<gene>
    <name evidence="3" type="ORF">A3C20_03405</name>
</gene>
<evidence type="ECO:0000259" key="2">
    <source>
        <dbReference type="PROSITE" id="PS50126"/>
    </source>
</evidence>
<dbReference type="InterPro" id="IPR052757">
    <property type="entry name" value="Ribosomal_protein_S1"/>
</dbReference>
<dbReference type="PRINTS" id="PR00681">
    <property type="entry name" value="RIBOSOMALS1"/>
</dbReference>
<dbReference type="InterPro" id="IPR035104">
    <property type="entry name" value="Ribosomal_protein_S1-like"/>
</dbReference>
<comment type="caution">
    <text evidence="3">The sequence shown here is derived from an EMBL/GenBank/DDBJ whole genome shotgun (WGS) entry which is preliminary data.</text>
</comment>
<dbReference type="PANTHER" id="PTHR47559">
    <property type="entry name" value="OS03G0844900 PROTEIN"/>
    <property type="match status" value="1"/>
</dbReference>
<dbReference type="PROSITE" id="PS50126">
    <property type="entry name" value="S1"/>
    <property type="match status" value="4"/>
</dbReference>
<dbReference type="FunFam" id="2.40.50.140:FF:000103">
    <property type="entry name" value="protein RRP5 homolog"/>
    <property type="match status" value="1"/>
</dbReference>
<dbReference type="InterPro" id="IPR012340">
    <property type="entry name" value="NA-bd_OB-fold"/>
</dbReference>
<organism evidence="3 4">
    <name type="scientific">Candidatus Kaiserbacteria bacterium RIFCSPHIGHO2_02_FULL_55_25</name>
    <dbReference type="NCBI Taxonomy" id="1798498"/>
    <lineage>
        <taxon>Bacteria</taxon>
        <taxon>Candidatus Kaiseribacteriota</taxon>
    </lineage>
</organism>
<name>A0A1F6E644_9BACT</name>
<feature type="domain" description="S1 motif" evidence="2">
    <location>
        <begin position="100"/>
        <end position="178"/>
    </location>
</feature>
<accession>A0A1F6E644</accession>
<feature type="domain" description="S1 motif" evidence="2">
    <location>
        <begin position="15"/>
        <end position="82"/>
    </location>
</feature>
<dbReference type="Pfam" id="PF00575">
    <property type="entry name" value="S1"/>
    <property type="match status" value="2"/>
</dbReference>
<feature type="domain" description="S1 motif" evidence="2">
    <location>
        <begin position="195"/>
        <end position="262"/>
    </location>
</feature>